<comment type="caution">
    <text evidence="1">The sequence shown here is derived from an EMBL/GenBank/DDBJ whole genome shotgun (WGS) entry which is preliminary data.</text>
</comment>
<evidence type="ECO:0000313" key="2">
    <source>
        <dbReference type="Proteomes" id="UP000239203"/>
    </source>
</evidence>
<organism evidence="1 2">
    <name type="scientific">Actinokineospora auranticolor</name>
    <dbReference type="NCBI Taxonomy" id="155976"/>
    <lineage>
        <taxon>Bacteria</taxon>
        <taxon>Bacillati</taxon>
        <taxon>Actinomycetota</taxon>
        <taxon>Actinomycetes</taxon>
        <taxon>Pseudonocardiales</taxon>
        <taxon>Pseudonocardiaceae</taxon>
        <taxon>Actinokineospora</taxon>
    </lineage>
</organism>
<reference evidence="1 2" key="1">
    <citation type="submission" date="2018-02" db="EMBL/GenBank/DDBJ databases">
        <title>Genomic Encyclopedia of Archaeal and Bacterial Type Strains, Phase II (KMG-II): from individual species to whole genera.</title>
        <authorList>
            <person name="Goeker M."/>
        </authorList>
    </citation>
    <scope>NUCLEOTIDE SEQUENCE [LARGE SCALE GENOMIC DNA]</scope>
    <source>
        <strain evidence="1 2">YU 961-1</strain>
    </source>
</reference>
<dbReference type="EMBL" id="PTIX01000047">
    <property type="protein sequence ID" value="PPK60831.1"/>
    <property type="molecule type" value="Genomic_DNA"/>
</dbReference>
<gene>
    <name evidence="1" type="ORF">CLV40_14716</name>
</gene>
<dbReference type="OrthoDB" id="3188901at2"/>
<dbReference type="AlphaFoldDB" id="A0A2S6GB57"/>
<proteinExistence type="predicted"/>
<keyword evidence="2" id="KW-1185">Reference proteome</keyword>
<sequence>MVELEILVGFDDDLADEATRIANRVRGLRTRRAPLAEGLTWVPDIGVRTTARILLEIGDTAGFAGSAHVTA</sequence>
<dbReference type="RefSeq" id="WP_104483627.1">
    <property type="nucleotide sequence ID" value="NZ_CP154825.1"/>
</dbReference>
<evidence type="ECO:0000313" key="1">
    <source>
        <dbReference type="EMBL" id="PPK60831.1"/>
    </source>
</evidence>
<name>A0A2S6GB57_9PSEU</name>
<evidence type="ECO:0008006" key="3">
    <source>
        <dbReference type="Google" id="ProtNLM"/>
    </source>
</evidence>
<dbReference type="Proteomes" id="UP000239203">
    <property type="component" value="Unassembled WGS sequence"/>
</dbReference>
<protein>
    <recommendedName>
        <fullName evidence="3">Transposase IS116/IS110/IS902 family protein</fullName>
    </recommendedName>
</protein>
<accession>A0A2S6GB57</accession>